<sequence>MDMDEQTSRRKRQWGRTLSIVPSPENGPKRFAFRIRRRRFSFRGSPSLLVSDRLGVWSVGHGRYIRKTRRHRYFELRLDIDPLHKIYKELVRKHGMHGWPEFRPVAGEVAALRQRLFDMFWDVRPEENNVAIVQLYRERRRRARAARRAKLDALVAVVMAVLAFVLVRVLLLGRYGGWANFCMCSAYLAAVYLLDTVWHAIDPSQGCSSPD</sequence>
<keyword evidence="1" id="KW-1133">Transmembrane helix</keyword>
<evidence type="ECO:0000256" key="1">
    <source>
        <dbReference type="SAM" id="Phobius"/>
    </source>
</evidence>
<evidence type="ECO:0000313" key="2">
    <source>
        <dbReference type="EMBL" id="CAL5092928.1"/>
    </source>
</evidence>
<feature type="transmembrane region" description="Helical" evidence="1">
    <location>
        <begin position="149"/>
        <end position="171"/>
    </location>
</feature>
<keyword evidence="1" id="KW-0812">Transmembrane</keyword>
<reference evidence="2 3" key="2">
    <citation type="submission" date="2024-10" db="EMBL/GenBank/DDBJ databases">
        <authorList>
            <person name="Ryan C."/>
        </authorList>
    </citation>
    <scope>NUCLEOTIDE SEQUENCE [LARGE SCALE GENOMIC DNA]</scope>
</reference>
<accession>A0ABC9GEG0</accession>
<name>A0ABC9GEG0_9POAL</name>
<gene>
    <name evidence="2" type="ORF">URODEC1_LOCUS115147</name>
</gene>
<proteinExistence type="predicted"/>
<organism evidence="2 3">
    <name type="scientific">Urochloa decumbens</name>
    <dbReference type="NCBI Taxonomy" id="240449"/>
    <lineage>
        <taxon>Eukaryota</taxon>
        <taxon>Viridiplantae</taxon>
        <taxon>Streptophyta</taxon>
        <taxon>Embryophyta</taxon>
        <taxon>Tracheophyta</taxon>
        <taxon>Spermatophyta</taxon>
        <taxon>Magnoliopsida</taxon>
        <taxon>Liliopsida</taxon>
        <taxon>Poales</taxon>
        <taxon>Poaceae</taxon>
        <taxon>PACMAD clade</taxon>
        <taxon>Panicoideae</taxon>
        <taxon>Panicodae</taxon>
        <taxon>Paniceae</taxon>
        <taxon>Melinidinae</taxon>
        <taxon>Urochloa</taxon>
    </lineage>
</organism>
<dbReference type="AlphaFoldDB" id="A0ABC9GEG0"/>
<reference evidence="3" key="1">
    <citation type="submission" date="2024-06" db="EMBL/GenBank/DDBJ databases">
        <authorList>
            <person name="Ryan C."/>
        </authorList>
    </citation>
    <scope>NUCLEOTIDE SEQUENCE [LARGE SCALE GENOMIC DNA]</scope>
</reference>
<dbReference type="EMBL" id="OZ075119">
    <property type="protein sequence ID" value="CAL5092928.1"/>
    <property type="molecule type" value="Genomic_DNA"/>
</dbReference>
<keyword evidence="1" id="KW-0472">Membrane</keyword>
<evidence type="ECO:0000313" key="3">
    <source>
        <dbReference type="Proteomes" id="UP001497457"/>
    </source>
</evidence>
<feature type="transmembrane region" description="Helical" evidence="1">
    <location>
        <begin position="177"/>
        <end position="194"/>
    </location>
</feature>
<keyword evidence="3" id="KW-1185">Reference proteome</keyword>
<protein>
    <submittedName>
        <fullName evidence="2">Uncharacterized protein</fullName>
    </submittedName>
</protein>
<dbReference type="Proteomes" id="UP001497457">
    <property type="component" value="Chromosome 9rd"/>
</dbReference>